<evidence type="ECO:0000313" key="2">
    <source>
        <dbReference type="Proteomes" id="UP000001542"/>
    </source>
</evidence>
<dbReference type="KEGG" id="tva:4739749"/>
<dbReference type="AlphaFoldDB" id="A2GL46"/>
<protein>
    <submittedName>
        <fullName evidence="1">Uncharacterized protein</fullName>
    </submittedName>
</protein>
<proteinExistence type="predicted"/>
<dbReference type="VEuPathDB" id="TrichDB:TVAGG3_0048900"/>
<reference evidence="1" key="1">
    <citation type="submission" date="2006-10" db="EMBL/GenBank/DDBJ databases">
        <authorList>
            <person name="Amadeo P."/>
            <person name="Zhao Q."/>
            <person name="Wortman J."/>
            <person name="Fraser-Liggett C."/>
            <person name="Carlton J."/>
        </authorList>
    </citation>
    <scope>NUCLEOTIDE SEQUENCE</scope>
    <source>
        <strain evidence="1">G3</strain>
    </source>
</reference>
<organism evidence="1 2">
    <name type="scientific">Trichomonas vaginalis (strain ATCC PRA-98 / G3)</name>
    <dbReference type="NCBI Taxonomy" id="412133"/>
    <lineage>
        <taxon>Eukaryota</taxon>
        <taxon>Metamonada</taxon>
        <taxon>Parabasalia</taxon>
        <taxon>Trichomonadida</taxon>
        <taxon>Trichomonadidae</taxon>
        <taxon>Trichomonas</taxon>
    </lineage>
</organism>
<accession>A2GL46</accession>
<reference evidence="1" key="2">
    <citation type="journal article" date="2007" name="Science">
        <title>Draft genome sequence of the sexually transmitted pathogen Trichomonas vaginalis.</title>
        <authorList>
            <person name="Carlton J.M."/>
            <person name="Hirt R.P."/>
            <person name="Silva J.C."/>
            <person name="Delcher A.L."/>
            <person name="Schatz M."/>
            <person name="Zhao Q."/>
            <person name="Wortman J.R."/>
            <person name="Bidwell S.L."/>
            <person name="Alsmark U.C.M."/>
            <person name="Besteiro S."/>
            <person name="Sicheritz-Ponten T."/>
            <person name="Noel C.J."/>
            <person name="Dacks J.B."/>
            <person name="Foster P.G."/>
            <person name="Simillion C."/>
            <person name="Van de Peer Y."/>
            <person name="Miranda-Saavedra D."/>
            <person name="Barton G.J."/>
            <person name="Westrop G.D."/>
            <person name="Mueller S."/>
            <person name="Dessi D."/>
            <person name="Fiori P.L."/>
            <person name="Ren Q."/>
            <person name="Paulsen I."/>
            <person name="Zhang H."/>
            <person name="Bastida-Corcuera F.D."/>
            <person name="Simoes-Barbosa A."/>
            <person name="Brown M.T."/>
            <person name="Hayes R.D."/>
            <person name="Mukherjee M."/>
            <person name="Okumura C.Y."/>
            <person name="Schneider R."/>
            <person name="Smith A.J."/>
            <person name="Vanacova S."/>
            <person name="Villalvazo M."/>
            <person name="Haas B.J."/>
            <person name="Pertea M."/>
            <person name="Feldblyum T.V."/>
            <person name="Utterback T.R."/>
            <person name="Shu C.L."/>
            <person name="Osoegawa K."/>
            <person name="de Jong P.J."/>
            <person name="Hrdy I."/>
            <person name="Horvathova L."/>
            <person name="Zubacova Z."/>
            <person name="Dolezal P."/>
            <person name="Malik S.B."/>
            <person name="Logsdon J.M. Jr."/>
            <person name="Henze K."/>
            <person name="Gupta A."/>
            <person name="Wang C.C."/>
            <person name="Dunne R.L."/>
            <person name="Upcroft J.A."/>
            <person name="Upcroft P."/>
            <person name="White O."/>
            <person name="Salzberg S.L."/>
            <person name="Tang P."/>
            <person name="Chiu C.-H."/>
            <person name="Lee Y.-S."/>
            <person name="Embley T.M."/>
            <person name="Coombs G.H."/>
            <person name="Mottram J.C."/>
            <person name="Tachezy J."/>
            <person name="Fraser-Liggett C.M."/>
            <person name="Johnson P.J."/>
        </authorList>
    </citation>
    <scope>NUCLEOTIDE SEQUENCE [LARGE SCALE GENOMIC DNA]</scope>
    <source>
        <strain evidence="1">G3</strain>
    </source>
</reference>
<evidence type="ECO:0000313" key="1">
    <source>
        <dbReference type="EMBL" id="EAX82121.1"/>
    </source>
</evidence>
<gene>
    <name evidence="1" type="ORF">TVAG_536620</name>
</gene>
<keyword evidence="2" id="KW-1185">Reference proteome</keyword>
<dbReference type="VEuPathDB" id="TrichDB:TVAG_536620"/>
<dbReference type="InParanoid" id="A2GL46"/>
<dbReference type="RefSeq" id="XP_001295051.1">
    <property type="nucleotide sequence ID" value="XM_001295050.1"/>
</dbReference>
<dbReference type="EMBL" id="DS116955">
    <property type="protein sequence ID" value="EAX82121.1"/>
    <property type="molecule type" value="Genomic_DNA"/>
</dbReference>
<dbReference type="Proteomes" id="UP000001542">
    <property type="component" value="Unassembled WGS sequence"/>
</dbReference>
<name>A2GL46_TRIV3</name>
<sequence>MGETSFGIYLYHCHPIVTGEMRLIDVRKYKKNPFWPCLNVTFGIWIRSMIVHMLNQLILNFCVFNAKWYQFVMNFLDKIFSLPEERPTAPPNDKDNEENLPDQNILADCKFEKVKINIDDLE</sequence>